<dbReference type="PANTHER" id="PTHR23150">
    <property type="entry name" value="SULFATASE MODIFYING FACTOR 1, 2"/>
    <property type="match status" value="1"/>
</dbReference>
<dbReference type="InterPro" id="IPR042095">
    <property type="entry name" value="SUMF_sf"/>
</dbReference>
<protein>
    <submittedName>
        <fullName evidence="3">Sulfatase modifying factor 1</fullName>
        <ecNumber evidence="3">1.8.3.7</ecNumber>
    </submittedName>
</protein>
<dbReference type="Pfam" id="PF03781">
    <property type="entry name" value="FGE-sulfatase"/>
    <property type="match status" value="1"/>
</dbReference>
<dbReference type="EC" id="1.8.3.7" evidence="3"/>
<proteinExistence type="predicted"/>
<gene>
    <name evidence="3" type="ORF">QE399_002022</name>
</gene>
<dbReference type="InterPro" id="IPR016187">
    <property type="entry name" value="CTDL_fold"/>
</dbReference>
<dbReference type="InterPro" id="IPR051043">
    <property type="entry name" value="Sulfatase_Mod_Factor_Kinase"/>
</dbReference>
<name>A0ABU1ID39_9BURK</name>
<dbReference type="Gene3D" id="3.90.1580.10">
    <property type="entry name" value="paralog of FGE (formylglycine-generating enzyme)"/>
    <property type="match status" value="1"/>
</dbReference>
<accession>A0ABU1ID39</accession>
<comment type="caution">
    <text evidence="3">The sequence shown here is derived from an EMBL/GenBank/DDBJ whole genome shotgun (WGS) entry which is preliminary data.</text>
</comment>
<keyword evidence="4" id="KW-1185">Reference proteome</keyword>
<dbReference type="GO" id="GO:0120147">
    <property type="term" value="F:formylglycine-generating oxidase activity"/>
    <property type="evidence" value="ECO:0007669"/>
    <property type="project" value="UniProtKB-EC"/>
</dbReference>
<feature type="chain" id="PRO_5045332072" evidence="1">
    <location>
        <begin position="26"/>
        <end position="243"/>
    </location>
</feature>
<evidence type="ECO:0000256" key="1">
    <source>
        <dbReference type="SAM" id="SignalP"/>
    </source>
</evidence>
<feature type="signal peptide" evidence="1">
    <location>
        <begin position="1"/>
        <end position="25"/>
    </location>
</feature>
<sequence length="243" mass="26423">MTRTATIQAVLSGAALALVGLGTHAQAPGPDRVALNGFAIDRHEVTIFQFTEFARATGLTTAAEREGGGHEWGQGWERRAGWSFRRPFGAAPDSTQWPAVHVSWHEARAYCAWAGGRLPTRAEWTSAAYTEQGGGAQAGFTRARTYTYPTGDTASGANTNGTDRWPRLAAAGTTRPGVNGLYDMGANAWEWLADRRGDDALTAGGSWWYGEDQMRAESMQWKPASFYAVYVGLRCVYDLPARR</sequence>
<evidence type="ECO:0000313" key="3">
    <source>
        <dbReference type="EMBL" id="MDR6214333.1"/>
    </source>
</evidence>
<keyword evidence="3" id="KW-0560">Oxidoreductase</keyword>
<evidence type="ECO:0000259" key="2">
    <source>
        <dbReference type="Pfam" id="PF03781"/>
    </source>
</evidence>
<dbReference type="SUPFAM" id="SSF56436">
    <property type="entry name" value="C-type lectin-like"/>
    <property type="match status" value="1"/>
</dbReference>
<reference evidence="3 4" key="1">
    <citation type="submission" date="2023-08" db="EMBL/GenBank/DDBJ databases">
        <title>Functional and genomic diversity of the sorghum phyllosphere microbiome.</title>
        <authorList>
            <person name="Shade A."/>
        </authorList>
    </citation>
    <scope>NUCLEOTIDE SEQUENCE [LARGE SCALE GENOMIC DNA]</scope>
    <source>
        <strain evidence="3 4">SORGH_AS_0335</strain>
    </source>
</reference>
<evidence type="ECO:0000313" key="4">
    <source>
        <dbReference type="Proteomes" id="UP001267710"/>
    </source>
</evidence>
<feature type="domain" description="Sulfatase-modifying factor enzyme-like" evidence="2">
    <location>
        <begin position="30"/>
        <end position="236"/>
    </location>
</feature>
<dbReference type="PANTHER" id="PTHR23150:SF19">
    <property type="entry name" value="FORMYLGLYCINE-GENERATING ENZYME"/>
    <property type="match status" value="1"/>
</dbReference>
<organism evidence="3 4">
    <name type="scientific">Paracidovorax wautersii</name>
    <dbReference type="NCBI Taxonomy" id="1177982"/>
    <lineage>
        <taxon>Bacteria</taxon>
        <taxon>Pseudomonadati</taxon>
        <taxon>Pseudomonadota</taxon>
        <taxon>Betaproteobacteria</taxon>
        <taxon>Burkholderiales</taxon>
        <taxon>Comamonadaceae</taxon>
        <taxon>Paracidovorax</taxon>
    </lineage>
</organism>
<dbReference type="RefSeq" id="WP_309828448.1">
    <property type="nucleotide sequence ID" value="NZ_JAVIZX010000001.1"/>
</dbReference>
<dbReference type="InterPro" id="IPR005532">
    <property type="entry name" value="SUMF_dom"/>
</dbReference>
<dbReference type="EMBL" id="JAVIZX010000001">
    <property type="protein sequence ID" value="MDR6214333.1"/>
    <property type="molecule type" value="Genomic_DNA"/>
</dbReference>
<keyword evidence="1" id="KW-0732">Signal</keyword>
<dbReference type="Proteomes" id="UP001267710">
    <property type="component" value="Unassembled WGS sequence"/>
</dbReference>